<sequence length="265" mass="30253">MVKAGKALNAFFPKMIHLTCLAHVFHRIAETIRSKFTKVDELISAVKKIFLKAPSRVEIFKNMYPDLSLPPQPIVTRWGTWLNAANYYCQNFQEIKNVVAELDATTSMHIEKAEILLENNDLKNELINISVNYYFLVDVITKLETRDLNLVESLSVVEEAVKRLEKVQGPIGDIVNSKVKDVLQKNSGLAEMKAIKNILTGISSEASLDVELSPSDIVNMQYCPITSVEVERSFSRYKSILRHNRRSFEFENLKMHVIINCNHNN</sequence>
<protein>
    <recommendedName>
        <fullName evidence="3">DUF659 domain-containing protein</fullName>
    </recommendedName>
</protein>
<reference evidence="1 2" key="1">
    <citation type="submission" date="2023-01" db="EMBL/GenBank/DDBJ databases">
        <authorList>
            <person name="Whitehead M."/>
        </authorList>
    </citation>
    <scope>NUCLEOTIDE SEQUENCE [LARGE SCALE GENOMIC DNA]</scope>
</reference>
<evidence type="ECO:0008006" key="3">
    <source>
        <dbReference type="Google" id="ProtNLM"/>
    </source>
</evidence>
<dbReference type="EMBL" id="CARXXK010000003">
    <property type="protein sequence ID" value="CAI6362897.1"/>
    <property type="molecule type" value="Genomic_DNA"/>
</dbReference>
<evidence type="ECO:0000313" key="2">
    <source>
        <dbReference type="Proteomes" id="UP001160148"/>
    </source>
</evidence>
<comment type="caution">
    <text evidence="1">The sequence shown here is derived from an EMBL/GenBank/DDBJ whole genome shotgun (WGS) entry which is preliminary data.</text>
</comment>
<dbReference type="Proteomes" id="UP001160148">
    <property type="component" value="Unassembled WGS sequence"/>
</dbReference>
<gene>
    <name evidence="1" type="ORF">MEUPH1_LOCUS17920</name>
</gene>
<evidence type="ECO:0000313" key="1">
    <source>
        <dbReference type="EMBL" id="CAI6362897.1"/>
    </source>
</evidence>
<keyword evidence="2" id="KW-1185">Reference proteome</keyword>
<dbReference type="AlphaFoldDB" id="A0AAV0X515"/>
<proteinExistence type="predicted"/>
<dbReference type="SUPFAM" id="SSF53098">
    <property type="entry name" value="Ribonuclease H-like"/>
    <property type="match status" value="1"/>
</dbReference>
<organism evidence="1 2">
    <name type="scientific">Macrosiphum euphorbiae</name>
    <name type="common">potato aphid</name>
    <dbReference type="NCBI Taxonomy" id="13131"/>
    <lineage>
        <taxon>Eukaryota</taxon>
        <taxon>Metazoa</taxon>
        <taxon>Ecdysozoa</taxon>
        <taxon>Arthropoda</taxon>
        <taxon>Hexapoda</taxon>
        <taxon>Insecta</taxon>
        <taxon>Pterygota</taxon>
        <taxon>Neoptera</taxon>
        <taxon>Paraneoptera</taxon>
        <taxon>Hemiptera</taxon>
        <taxon>Sternorrhyncha</taxon>
        <taxon>Aphidomorpha</taxon>
        <taxon>Aphidoidea</taxon>
        <taxon>Aphididae</taxon>
        <taxon>Macrosiphini</taxon>
        <taxon>Macrosiphum</taxon>
    </lineage>
</organism>
<accession>A0AAV0X515</accession>
<name>A0AAV0X515_9HEMI</name>
<dbReference type="InterPro" id="IPR012337">
    <property type="entry name" value="RNaseH-like_sf"/>
</dbReference>